<dbReference type="EMBL" id="FZOF01000032">
    <property type="protein sequence ID" value="SNT50891.1"/>
    <property type="molecule type" value="Genomic_DNA"/>
</dbReference>
<dbReference type="GO" id="GO:0051539">
    <property type="term" value="F:4 iron, 4 sulfur cluster binding"/>
    <property type="evidence" value="ECO:0007669"/>
    <property type="project" value="UniProtKB-UniRule"/>
</dbReference>
<gene>
    <name evidence="11" type="primary">whiB</name>
    <name evidence="13" type="ORF">SAMN05216252_13260</name>
</gene>
<dbReference type="PROSITE" id="PS51674">
    <property type="entry name" value="4FE4S_WBL"/>
    <property type="match status" value="1"/>
</dbReference>
<dbReference type="Proteomes" id="UP000198280">
    <property type="component" value="Unassembled WGS sequence"/>
</dbReference>
<comment type="PTM">
    <text evidence="11">Upon Fe-S cluster removal intramolecular disulfide bonds are formed.</text>
</comment>
<evidence type="ECO:0000256" key="4">
    <source>
        <dbReference type="ARBA" id="ARBA00022723"/>
    </source>
</evidence>
<comment type="PTM">
    <text evidence="11">The Fe-S cluster can be nitrosylated by nitric oxide (NO).</text>
</comment>
<evidence type="ECO:0000256" key="5">
    <source>
        <dbReference type="ARBA" id="ARBA00023004"/>
    </source>
</evidence>
<dbReference type="InterPro" id="IPR003482">
    <property type="entry name" value="Whib"/>
</dbReference>
<keyword evidence="3 11" id="KW-0004">4Fe-4S</keyword>
<keyword evidence="9 11" id="KW-1015">Disulfide bond</keyword>
<comment type="function">
    <text evidence="11">Acts as a transcriptional regulator. Probably redox-responsive. The apo- but not holo-form probably binds DNA.</text>
</comment>
<dbReference type="GO" id="GO:0005737">
    <property type="term" value="C:cytoplasm"/>
    <property type="evidence" value="ECO:0007669"/>
    <property type="project" value="UniProtKB-SubCell"/>
</dbReference>
<evidence type="ECO:0000256" key="1">
    <source>
        <dbReference type="ARBA" id="ARBA00004496"/>
    </source>
</evidence>
<dbReference type="OrthoDB" id="8104048at2"/>
<keyword evidence="8 11" id="KW-0238">DNA-binding</keyword>
<keyword evidence="4 11" id="KW-0479">Metal-binding</keyword>
<accession>A0A239N7J1</accession>
<sequence length="88" mass="10030">MNWRDEAACREEDPELFFPIGGSGPGRVQTGEAKAVCLRCPVTAHCLEWALAAGRLDGIWGGTTEEERRRIRRRDYVERWRKGRQATA</sequence>
<feature type="binding site" evidence="11">
    <location>
        <position position="37"/>
    </location>
    <ligand>
        <name>[4Fe-4S] cluster</name>
        <dbReference type="ChEBI" id="CHEBI:49883"/>
    </ligand>
</feature>
<evidence type="ECO:0000256" key="8">
    <source>
        <dbReference type="ARBA" id="ARBA00023125"/>
    </source>
</evidence>
<keyword evidence="6 11" id="KW-0411">Iron-sulfur</keyword>
<dbReference type="GO" id="GO:0047134">
    <property type="term" value="F:protein-disulfide reductase [NAD(P)H] activity"/>
    <property type="evidence" value="ECO:0007669"/>
    <property type="project" value="TreeGrafter"/>
</dbReference>
<dbReference type="HAMAP" id="MF_01479">
    <property type="entry name" value="WhiB"/>
    <property type="match status" value="1"/>
</dbReference>
<evidence type="ECO:0000256" key="3">
    <source>
        <dbReference type="ARBA" id="ARBA00022485"/>
    </source>
</evidence>
<protein>
    <recommendedName>
        <fullName evidence="11">Transcriptional regulator WhiB</fullName>
    </recommendedName>
</protein>
<keyword evidence="5 11" id="KW-0408">Iron</keyword>
<evidence type="ECO:0000256" key="9">
    <source>
        <dbReference type="ARBA" id="ARBA00023157"/>
    </source>
</evidence>
<reference evidence="13 14" key="1">
    <citation type="submission" date="2017-06" db="EMBL/GenBank/DDBJ databases">
        <authorList>
            <person name="Kim H.J."/>
            <person name="Triplett B.A."/>
        </authorList>
    </citation>
    <scope>NUCLEOTIDE SEQUENCE [LARGE SCALE GENOMIC DNA]</scope>
    <source>
        <strain evidence="13 14">CGMCC 4.1858</strain>
    </source>
</reference>
<proteinExistence type="inferred from homology"/>
<dbReference type="GO" id="GO:0003677">
    <property type="term" value="F:DNA binding"/>
    <property type="evidence" value="ECO:0007669"/>
    <property type="project" value="UniProtKB-UniRule"/>
</dbReference>
<dbReference type="GO" id="GO:0046872">
    <property type="term" value="F:metal ion binding"/>
    <property type="evidence" value="ECO:0007669"/>
    <property type="project" value="UniProtKB-KW"/>
</dbReference>
<organism evidence="13 14">
    <name type="scientific">Actinacidiphila glaucinigra</name>
    <dbReference type="NCBI Taxonomy" id="235986"/>
    <lineage>
        <taxon>Bacteria</taxon>
        <taxon>Bacillati</taxon>
        <taxon>Actinomycetota</taxon>
        <taxon>Actinomycetes</taxon>
        <taxon>Kitasatosporales</taxon>
        <taxon>Streptomycetaceae</taxon>
        <taxon>Actinacidiphila</taxon>
    </lineage>
</organism>
<feature type="binding site" evidence="11">
    <location>
        <position position="9"/>
    </location>
    <ligand>
        <name>[4Fe-4S] cluster</name>
        <dbReference type="ChEBI" id="CHEBI:49883"/>
    </ligand>
</feature>
<feature type="domain" description="4Fe-4S Wbl-type" evidence="12">
    <location>
        <begin position="8"/>
        <end position="70"/>
    </location>
</feature>
<evidence type="ECO:0000313" key="14">
    <source>
        <dbReference type="Proteomes" id="UP000198280"/>
    </source>
</evidence>
<dbReference type="Pfam" id="PF02467">
    <property type="entry name" value="Whib"/>
    <property type="match status" value="1"/>
</dbReference>
<dbReference type="PANTHER" id="PTHR38839">
    <property type="entry name" value="TRANSCRIPTIONAL REGULATOR WHID-RELATED"/>
    <property type="match status" value="1"/>
</dbReference>
<evidence type="ECO:0000313" key="13">
    <source>
        <dbReference type="EMBL" id="SNT50891.1"/>
    </source>
</evidence>
<dbReference type="GO" id="GO:0035731">
    <property type="term" value="F:dinitrosyl-iron complex binding"/>
    <property type="evidence" value="ECO:0007669"/>
    <property type="project" value="UniProtKB-UniRule"/>
</dbReference>
<keyword evidence="11" id="KW-0963">Cytoplasm</keyword>
<evidence type="ECO:0000259" key="12">
    <source>
        <dbReference type="PROSITE" id="PS51674"/>
    </source>
</evidence>
<keyword evidence="14" id="KW-1185">Reference proteome</keyword>
<feature type="binding site" evidence="11">
    <location>
        <position position="40"/>
    </location>
    <ligand>
        <name>[4Fe-4S] cluster</name>
        <dbReference type="ChEBI" id="CHEBI:49883"/>
    </ligand>
</feature>
<evidence type="ECO:0000256" key="2">
    <source>
        <dbReference type="ARBA" id="ARBA00006597"/>
    </source>
</evidence>
<name>A0A239N7J1_9ACTN</name>
<dbReference type="InterPro" id="IPR034768">
    <property type="entry name" value="4FE4S_WBL"/>
</dbReference>
<keyword evidence="10 11" id="KW-0804">Transcription</keyword>
<dbReference type="GO" id="GO:0045892">
    <property type="term" value="P:negative regulation of DNA-templated transcription"/>
    <property type="evidence" value="ECO:0007669"/>
    <property type="project" value="TreeGrafter"/>
</dbReference>
<comment type="cofactor">
    <cofactor evidence="11">
        <name>[4Fe-4S] cluster</name>
        <dbReference type="ChEBI" id="CHEBI:49883"/>
    </cofactor>
    <text evidence="11">Binds 1 [4Fe-4S] cluster per subunit. Following nitrosylation of the [4Fe-4S] cluster binds 1 [4Fe-8(NO)] cluster per subunit.</text>
</comment>
<keyword evidence="7 11" id="KW-0805">Transcription regulation</keyword>
<dbReference type="PANTHER" id="PTHR38839:SF6">
    <property type="entry name" value="TRANSCRIPTIONAL REGULATOR WHIB1"/>
    <property type="match status" value="1"/>
</dbReference>
<comment type="similarity">
    <text evidence="2 11">Belongs to the WhiB family.</text>
</comment>
<dbReference type="GO" id="GO:0045454">
    <property type="term" value="P:cell redox homeostasis"/>
    <property type="evidence" value="ECO:0007669"/>
    <property type="project" value="TreeGrafter"/>
</dbReference>
<evidence type="ECO:0000256" key="6">
    <source>
        <dbReference type="ARBA" id="ARBA00023014"/>
    </source>
</evidence>
<comment type="subcellular location">
    <subcellularLocation>
        <location evidence="1 11">Cytoplasm</location>
    </subcellularLocation>
</comment>
<dbReference type="AlphaFoldDB" id="A0A239N7J1"/>
<feature type="binding site" evidence="11">
    <location>
        <position position="46"/>
    </location>
    <ligand>
        <name>[4Fe-4S] cluster</name>
        <dbReference type="ChEBI" id="CHEBI:49883"/>
    </ligand>
</feature>
<evidence type="ECO:0000256" key="10">
    <source>
        <dbReference type="ARBA" id="ARBA00023163"/>
    </source>
</evidence>
<evidence type="ECO:0000256" key="11">
    <source>
        <dbReference type="HAMAP-Rule" id="MF_01479"/>
    </source>
</evidence>
<evidence type="ECO:0000256" key="7">
    <source>
        <dbReference type="ARBA" id="ARBA00023015"/>
    </source>
</evidence>
<dbReference type="RefSeq" id="WP_089228443.1">
    <property type="nucleotide sequence ID" value="NZ_FZOF01000032.1"/>
</dbReference>